<dbReference type="Proteomes" id="UP000824533">
    <property type="component" value="Linkage Group LG06"/>
</dbReference>
<proteinExistence type="predicted"/>
<protein>
    <submittedName>
        <fullName evidence="1">Uncharacterized protein</fullName>
    </submittedName>
</protein>
<comment type="caution">
    <text evidence="1">The sequence shown here is derived from an EMBL/GenBank/DDBJ whole genome shotgun (WGS) entry which is preliminary data.</text>
</comment>
<evidence type="ECO:0000313" key="1">
    <source>
        <dbReference type="EMBL" id="KAJ0180557.1"/>
    </source>
</evidence>
<dbReference type="EMBL" id="CM034392">
    <property type="protein sequence ID" value="KAJ0180557.1"/>
    <property type="molecule type" value="Genomic_DNA"/>
</dbReference>
<reference evidence="1 2" key="1">
    <citation type="journal article" date="2021" name="Front. Genet.">
        <title>Chromosome-Level Genome Assembly Reveals Significant Gene Expansion in the Toll and IMD Signaling Pathways of Dendrolimus kikuchii.</title>
        <authorList>
            <person name="Zhou J."/>
            <person name="Wu P."/>
            <person name="Xiong Z."/>
            <person name="Liu N."/>
            <person name="Zhao N."/>
            <person name="Ji M."/>
            <person name="Qiu Y."/>
            <person name="Yang B."/>
        </authorList>
    </citation>
    <scope>NUCLEOTIDE SEQUENCE [LARGE SCALE GENOMIC DNA]</scope>
    <source>
        <strain evidence="1">Ann1</strain>
    </source>
</reference>
<organism evidence="1 2">
    <name type="scientific">Dendrolimus kikuchii</name>
    <dbReference type="NCBI Taxonomy" id="765133"/>
    <lineage>
        <taxon>Eukaryota</taxon>
        <taxon>Metazoa</taxon>
        <taxon>Ecdysozoa</taxon>
        <taxon>Arthropoda</taxon>
        <taxon>Hexapoda</taxon>
        <taxon>Insecta</taxon>
        <taxon>Pterygota</taxon>
        <taxon>Neoptera</taxon>
        <taxon>Endopterygota</taxon>
        <taxon>Lepidoptera</taxon>
        <taxon>Glossata</taxon>
        <taxon>Ditrysia</taxon>
        <taxon>Bombycoidea</taxon>
        <taxon>Lasiocampidae</taxon>
        <taxon>Dendrolimus</taxon>
    </lineage>
</organism>
<accession>A0ACC1D9M0</accession>
<name>A0ACC1D9M0_9NEOP</name>
<gene>
    <name evidence="1" type="ORF">K1T71_003961</name>
</gene>
<keyword evidence="2" id="KW-1185">Reference proteome</keyword>
<evidence type="ECO:0000313" key="2">
    <source>
        <dbReference type="Proteomes" id="UP000824533"/>
    </source>
</evidence>
<sequence>MEQDQRFSNWQTKLDSTLSVLVRDVSDLKTQWKGIQKSNFEIEKSMDYINCAYEEIKFKISCLENEKKEFEERIVNLERQLQDVNLQSRLSTMELRNVPTKLHEKPEDLKRLVFDIGKVLNLNITNADIRDIYRIPGKSTGSKPIVAEFVSVSTRNQLLSAARQYNKSKPIAEKLNTETLGISGAKEAIYIDEHLSPMLRKLMYETLLMAKAHNYSCWHANGKILVRIHPDGKPIQIKSQECVTFLVKKTGNCY</sequence>